<dbReference type="GO" id="GO:0071949">
    <property type="term" value="F:FAD binding"/>
    <property type="evidence" value="ECO:0007669"/>
    <property type="project" value="InterPro"/>
</dbReference>
<dbReference type="InterPro" id="IPR016169">
    <property type="entry name" value="FAD-bd_PCMH_sub2"/>
</dbReference>
<reference evidence="7 8" key="1">
    <citation type="submission" date="2017-11" db="EMBL/GenBank/DDBJ databases">
        <title>Genomic Encyclopedia of Archaeal and Bacterial Type Strains, Phase II (KMG-II): From Individual Species to Whole Genera.</title>
        <authorList>
            <person name="Goeker M."/>
        </authorList>
    </citation>
    <scope>NUCLEOTIDE SEQUENCE [LARGE SCALE GENOMIC DNA]</scope>
    <source>
        <strain evidence="7 8">DSM 27393</strain>
    </source>
</reference>
<dbReference type="InterPro" id="IPR050416">
    <property type="entry name" value="FAD-linked_Oxidoreductase"/>
</dbReference>
<organism evidence="7 8">
    <name type="scientific">Diaminobutyricimonas aerilata</name>
    <dbReference type="NCBI Taxonomy" id="1162967"/>
    <lineage>
        <taxon>Bacteria</taxon>
        <taxon>Bacillati</taxon>
        <taxon>Actinomycetota</taxon>
        <taxon>Actinomycetes</taxon>
        <taxon>Micrococcales</taxon>
        <taxon>Microbacteriaceae</taxon>
        <taxon>Diaminobutyricimonas</taxon>
    </lineage>
</organism>
<dbReference type="Proteomes" id="UP000228758">
    <property type="component" value="Unassembled WGS sequence"/>
</dbReference>
<dbReference type="InterPro" id="IPR012951">
    <property type="entry name" value="BBE"/>
</dbReference>
<dbReference type="Gene3D" id="3.30.465.10">
    <property type="match status" value="1"/>
</dbReference>
<keyword evidence="4" id="KW-0274">FAD</keyword>
<keyword evidence="8" id="KW-1185">Reference proteome</keyword>
<keyword evidence="5" id="KW-0560">Oxidoreductase</keyword>
<dbReference type="GO" id="GO:0016491">
    <property type="term" value="F:oxidoreductase activity"/>
    <property type="evidence" value="ECO:0007669"/>
    <property type="project" value="UniProtKB-KW"/>
</dbReference>
<dbReference type="AlphaFoldDB" id="A0A2M9CMK2"/>
<dbReference type="InterPro" id="IPR006094">
    <property type="entry name" value="Oxid_FAD_bind_N"/>
</dbReference>
<dbReference type="OrthoDB" id="9775082at2"/>
<keyword evidence="3" id="KW-0285">Flavoprotein</keyword>
<sequence length="447" mass="46798">MNPTHSSDAGVVDDLITGYALSPGDPGWDDAALPHSAHGAPTRIARPRSADEVAVAVRYATARDLGVAVRSGGHGAMAFSAADAVLIDLGGLDTIEVREEGIVQIGGGATWGAIADELGRHGLALTSGDTRSVGVGGLTLGGGIGWMVREHGLALDQLVGAQVVLASGEIVEASETEHPDLFWALRGGGGNFGVVTRFDFRAHPVTGVVFGTLAFGADRLVPLMRVWRDVMRDAPERLTTTLVAMPSFGEAPPTVQLVVCWGDDDVAAADAALAPLRALPGLLSDDVGTRAYAEVLEDPHGPEGPITVVDHNSFWRELDDDGIALVAAAHADTAPSVLMIRYLRGASSRVDPAATAFAHRSAEVLVIAAAFVPADAGGEVTERIRGVWAGLERRAIGRYGNFSLATGEATVAAMYPRATLDRLREVKRRYDPANLFDRNHNVVPVGA</sequence>
<feature type="domain" description="FAD-binding PCMH-type" evidence="6">
    <location>
        <begin position="37"/>
        <end position="205"/>
    </location>
</feature>
<evidence type="ECO:0000313" key="7">
    <source>
        <dbReference type="EMBL" id="PJJ73074.1"/>
    </source>
</evidence>
<comment type="cofactor">
    <cofactor evidence="1">
        <name>FAD</name>
        <dbReference type="ChEBI" id="CHEBI:57692"/>
    </cofactor>
</comment>
<dbReference type="Gene3D" id="3.30.43.10">
    <property type="entry name" value="Uridine Diphospho-n-acetylenolpyruvylglucosamine Reductase, domain 2"/>
    <property type="match status" value="1"/>
</dbReference>
<evidence type="ECO:0000313" key="8">
    <source>
        <dbReference type="Proteomes" id="UP000228758"/>
    </source>
</evidence>
<dbReference type="PANTHER" id="PTHR42973:SF39">
    <property type="entry name" value="FAD-BINDING PCMH-TYPE DOMAIN-CONTAINING PROTEIN"/>
    <property type="match status" value="1"/>
</dbReference>
<evidence type="ECO:0000259" key="6">
    <source>
        <dbReference type="PROSITE" id="PS51387"/>
    </source>
</evidence>
<dbReference type="InterPro" id="IPR036318">
    <property type="entry name" value="FAD-bd_PCMH-like_sf"/>
</dbReference>
<dbReference type="SUPFAM" id="SSF56176">
    <property type="entry name" value="FAD-binding/transporter-associated domain-like"/>
    <property type="match status" value="1"/>
</dbReference>
<dbReference type="EMBL" id="PGFF01000001">
    <property type="protein sequence ID" value="PJJ73074.1"/>
    <property type="molecule type" value="Genomic_DNA"/>
</dbReference>
<name>A0A2M9CMK2_9MICO</name>
<dbReference type="PROSITE" id="PS51387">
    <property type="entry name" value="FAD_PCMH"/>
    <property type="match status" value="1"/>
</dbReference>
<evidence type="ECO:0000256" key="1">
    <source>
        <dbReference type="ARBA" id="ARBA00001974"/>
    </source>
</evidence>
<gene>
    <name evidence="7" type="ORF">CLV46_2656</name>
</gene>
<dbReference type="RefSeq" id="WP_157802331.1">
    <property type="nucleotide sequence ID" value="NZ_PGFF01000001.1"/>
</dbReference>
<evidence type="ECO:0000256" key="2">
    <source>
        <dbReference type="ARBA" id="ARBA00005466"/>
    </source>
</evidence>
<protein>
    <submittedName>
        <fullName evidence="7">FAD/FMN-containing dehydrogenase</fullName>
    </submittedName>
</protein>
<dbReference type="Pfam" id="PF08031">
    <property type="entry name" value="BBE"/>
    <property type="match status" value="1"/>
</dbReference>
<accession>A0A2M9CMK2</accession>
<dbReference type="PANTHER" id="PTHR42973">
    <property type="entry name" value="BINDING OXIDOREDUCTASE, PUTATIVE (AFU_ORTHOLOGUE AFUA_1G17690)-RELATED"/>
    <property type="match status" value="1"/>
</dbReference>
<dbReference type="PROSITE" id="PS00862">
    <property type="entry name" value="OX2_COVAL_FAD"/>
    <property type="match status" value="1"/>
</dbReference>
<dbReference type="InterPro" id="IPR006093">
    <property type="entry name" value="Oxy_OxRdtase_FAD_BS"/>
</dbReference>
<proteinExistence type="inferred from homology"/>
<evidence type="ECO:0000256" key="5">
    <source>
        <dbReference type="ARBA" id="ARBA00023002"/>
    </source>
</evidence>
<comment type="caution">
    <text evidence="7">The sequence shown here is derived from an EMBL/GenBank/DDBJ whole genome shotgun (WGS) entry which is preliminary data.</text>
</comment>
<dbReference type="Gene3D" id="3.40.462.20">
    <property type="match status" value="1"/>
</dbReference>
<evidence type="ECO:0000256" key="3">
    <source>
        <dbReference type="ARBA" id="ARBA00022630"/>
    </source>
</evidence>
<comment type="similarity">
    <text evidence="2">Belongs to the oxygen-dependent FAD-linked oxidoreductase family.</text>
</comment>
<evidence type="ECO:0000256" key="4">
    <source>
        <dbReference type="ARBA" id="ARBA00022827"/>
    </source>
</evidence>
<dbReference type="Pfam" id="PF01565">
    <property type="entry name" value="FAD_binding_4"/>
    <property type="match status" value="1"/>
</dbReference>
<dbReference type="InterPro" id="IPR016166">
    <property type="entry name" value="FAD-bd_PCMH"/>
</dbReference>
<dbReference type="InterPro" id="IPR016167">
    <property type="entry name" value="FAD-bd_PCMH_sub1"/>
</dbReference>